<reference evidence="3" key="1">
    <citation type="submission" date="2016-10" db="EMBL/GenBank/DDBJ databases">
        <authorList>
            <person name="Varghese N."/>
            <person name="Submissions S."/>
        </authorList>
    </citation>
    <scope>NUCLEOTIDE SEQUENCE [LARGE SCALE GENOMIC DNA]</scope>
    <source>
        <strain evidence="3">DSM 13577</strain>
    </source>
</reference>
<organism evidence="2 3">
    <name type="scientific">Anaerobranca gottschalkii DSM 13577</name>
    <dbReference type="NCBI Taxonomy" id="1120990"/>
    <lineage>
        <taxon>Bacteria</taxon>
        <taxon>Bacillati</taxon>
        <taxon>Bacillota</taxon>
        <taxon>Clostridia</taxon>
        <taxon>Eubacteriales</taxon>
        <taxon>Proteinivoracaceae</taxon>
        <taxon>Anaerobranca</taxon>
    </lineage>
</organism>
<dbReference type="Proteomes" id="UP000243819">
    <property type="component" value="Unassembled WGS sequence"/>
</dbReference>
<keyword evidence="3" id="KW-1185">Reference proteome</keyword>
<protein>
    <submittedName>
        <fullName evidence="2">Uncharacterized protein</fullName>
    </submittedName>
</protein>
<evidence type="ECO:0000313" key="3">
    <source>
        <dbReference type="Proteomes" id="UP000243819"/>
    </source>
</evidence>
<dbReference type="EMBL" id="FOIF01000017">
    <property type="protein sequence ID" value="SES89126.1"/>
    <property type="molecule type" value="Genomic_DNA"/>
</dbReference>
<dbReference type="AlphaFoldDB" id="A0A1I0A4N8"/>
<name>A0A1I0A4N8_9FIRM</name>
<gene>
    <name evidence="2" type="ORF">SAMN03080614_101716</name>
</gene>
<evidence type="ECO:0000313" key="2">
    <source>
        <dbReference type="EMBL" id="SES89126.1"/>
    </source>
</evidence>
<sequence length="55" mass="6487">MCKSNCDHPELRPKDGKCSKELIEKCHGKNKNHPCNEKDEKKDNKFNSEMDRNRV</sequence>
<feature type="compositionally biased region" description="Basic and acidic residues" evidence="1">
    <location>
        <begin position="34"/>
        <end position="55"/>
    </location>
</feature>
<accession>A0A1I0A4N8</accession>
<proteinExistence type="predicted"/>
<feature type="region of interest" description="Disordered" evidence="1">
    <location>
        <begin position="28"/>
        <end position="55"/>
    </location>
</feature>
<evidence type="ECO:0000256" key="1">
    <source>
        <dbReference type="SAM" id="MobiDB-lite"/>
    </source>
</evidence>